<dbReference type="PROSITE" id="PS00079">
    <property type="entry name" value="MULTICOPPER_OXIDASE1"/>
    <property type="match status" value="1"/>
</dbReference>
<evidence type="ECO:0000259" key="9">
    <source>
        <dbReference type="Pfam" id="PF07731"/>
    </source>
</evidence>
<dbReference type="InterPro" id="IPR011706">
    <property type="entry name" value="Cu-oxidase_C"/>
</dbReference>
<dbReference type="GO" id="GO:0033573">
    <property type="term" value="C:high-affinity iron permease complex"/>
    <property type="evidence" value="ECO:0007669"/>
    <property type="project" value="TreeGrafter"/>
</dbReference>
<evidence type="ECO:0000259" key="8">
    <source>
        <dbReference type="Pfam" id="PF00394"/>
    </source>
</evidence>
<evidence type="ECO:0000313" key="11">
    <source>
        <dbReference type="EMBL" id="KAA6412074.1"/>
    </source>
</evidence>
<dbReference type="Proteomes" id="UP000324767">
    <property type="component" value="Unassembled WGS sequence"/>
</dbReference>
<dbReference type="PANTHER" id="PTHR11709">
    <property type="entry name" value="MULTI-COPPER OXIDASE"/>
    <property type="match status" value="1"/>
</dbReference>
<dbReference type="FunFam" id="2.60.40.420:FF:000022">
    <property type="entry name" value="FET5p Multicopper oxidase"/>
    <property type="match status" value="1"/>
</dbReference>
<evidence type="ECO:0000256" key="2">
    <source>
        <dbReference type="ARBA" id="ARBA00022723"/>
    </source>
</evidence>
<keyword evidence="2" id="KW-0479">Metal-binding</keyword>
<gene>
    <name evidence="11" type="ORF">FRX48_04224</name>
</gene>
<dbReference type="CDD" id="cd13877">
    <property type="entry name" value="CuRO_2_Fet3p_like"/>
    <property type="match status" value="1"/>
</dbReference>
<dbReference type="OrthoDB" id="2121828at2759"/>
<organism evidence="11 12">
    <name type="scientific">Lasallia pustulata</name>
    <dbReference type="NCBI Taxonomy" id="136370"/>
    <lineage>
        <taxon>Eukaryota</taxon>
        <taxon>Fungi</taxon>
        <taxon>Dikarya</taxon>
        <taxon>Ascomycota</taxon>
        <taxon>Pezizomycotina</taxon>
        <taxon>Lecanoromycetes</taxon>
        <taxon>OSLEUM clade</taxon>
        <taxon>Umbilicariomycetidae</taxon>
        <taxon>Umbilicariales</taxon>
        <taxon>Umbilicariaceae</taxon>
        <taxon>Lasallia</taxon>
    </lineage>
</organism>
<dbReference type="GO" id="GO:0033215">
    <property type="term" value="P:reductive iron assimilation"/>
    <property type="evidence" value="ECO:0007669"/>
    <property type="project" value="TreeGrafter"/>
</dbReference>
<dbReference type="Gene3D" id="2.60.40.420">
    <property type="entry name" value="Cupredoxins - blue copper proteins"/>
    <property type="match status" value="3"/>
</dbReference>
<feature type="domain" description="Plastocyanin-like" evidence="10">
    <location>
        <begin position="32"/>
        <end position="146"/>
    </location>
</feature>
<proteinExistence type="inferred from homology"/>
<dbReference type="InterPro" id="IPR033138">
    <property type="entry name" value="Cu_oxidase_CS"/>
</dbReference>
<evidence type="ECO:0000256" key="3">
    <source>
        <dbReference type="ARBA" id="ARBA00022729"/>
    </source>
</evidence>
<dbReference type="GO" id="GO:0004322">
    <property type="term" value="F:ferroxidase activity"/>
    <property type="evidence" value="ECO:0007669"/>
    <property type="project" value="TreeGrafter"/>
</dbReference>
<dbReference type="SUPFAM" id="SSF49503">
    <property type="entry name" value="Cupredoxins"/>
    <property type="match status" value="3"/>
</dbReference>
<comment type="similarity">
    <text evidence="1">Belongs to the multicopper oxidase family.</text>
</comment>
<dbReference type="InterPro" id="IPR001117">
    <property type="entry name" value="Cu-oxidase_2nd"/>
</dbReference>
<keyword evidence="4" id="KW-0560">Oxidoreductase</keyword>
<dbReference type="CDD" id="cd13851">
    <property type="entry name" value="CuRO_1_Fet3p"/>
    <property type="match status" value="1"/>
</dbReference>
<dbReference type="Pfam" id="PF00394">
    <property type="entry name" value="Cu-oxidase"/>
    <property type="match status" value="1"/>
</dbReference>
<name>A0A5M8PTZ2_9LECA</name>
<dbReference type="GO" id="GO:0010106">
    <property type="term" value="P:cellular response to iron ion starvation"/>
    <property type="evidence" value="ECO:0007669"/>
    <property type="project" value="TreeGrafter"/>
</dbReference>
<protein>
    <submittedName>
        <fullName evidence="11">Multicopper oxidase</fullName>
    </submittedName>
</protein>
<dbReference type="InterPro" id="IPR008972">
    <property type="entry name" value="Cupredoxin"/>
</dbReference>
<accession>A0A5M8PTZ2</accession>
<dbReference type="PANTHER" id="PTHR11709:SF361">
    <property type="entry name" value="IRON TRANSPORT MULTICOPPER OXIDASE FET3"/>
    <property type="match status" value="1"/>
</dbReference>
<reference evidence="11 12" key="1">
    <citation type="submission" date="2019-09" db="EMBL/GenBank/DDBJ databases">
        <title>The hologenome of the rock-dwelling lichen Lasallia pustulata.</title>
        <authorList>
            <person name="Greshake Tzovaras B."/>
            <person name="Segers F."/>
            <person name="Bicker A."/>
            <person name="Dal Grande F."/>
            <person name="Otte J."/>
            <person name="Hankeln T."/>
            <person name="Schmitt I."/>
            <person name="Ebersberger I."/>
        </authorList>
    </citation>
    <scope>NUCLEOTIDE SEQUENCE [LARGE SCALE GENOMIC DNA]</scope>
    <source>
        <strain evidence="11">A1-1</strain>
    </source>
</reference>
<dbReference type="EMBL" id="VXIT01000006">
    <property type="protein sequence ID" value="KAA6412074.1"/>
    <property type="molecule type" value="Genomic_DNA"/>
</dbReference>
<evidence type="ECO:0000256" key="1">
    <source>
        <dbReference type="ARBA" id="ARBA00010609"/>
    </source>
</evidence>
<dbReference type="Pfam" id="PF07731">
    <property type="entry name" value="Cu-oxidase_2"/>
    <property type="match status" value="1"/>
</dbReference>
<evidence type="ECO:0000313" key="12">
    <source>
        <dbReference type="Proteomes" id="UP000324767"/>
    </source>
</evidence>
<dbReference type="InterPro" id="IPR011707">
    <property type="entry name" value="Cu-oxidase-like_N"/>
</dbReference>
<comment type="caution">
    <text evidence="11">The sequence shown here is derived from an EMBL/GenBank/DDBJ whole genome shotgun (WGS) entry which is preliminary data.</text>
</comment>
<keyword evidence="6" id="KW-0325">Glycoprotein</keyword>
<dbReference type="InterPro" id="IPR045087">
    <property type="entry name" value="Cu-oxidase_fam"/>
</dbReference>
<dbReference type="InterPro" id="IPR044130">
    <property type="entry name" value="CuRO_2_Fet3-like"/>
</dbReference>
<dbReference type="AlphaFoldDB" id="A0A5M8PTZ2"/>
<evidence type="ECO:0000259" key="10">
    <source>
        <dbReference type="Pfam" id="PF07732"/>
    </source>
</evidence>
<evidence type="ECO:0000256" key="6">
    <source>
        <dbReference type="ARBA" id="ARBA00023180"/>
    </source>
</evidence>
<feature type="domain" description="Plastocyanin-like" evidence="9">
    <location>
        <begin position="362"/>
        <end position="471"/>
    </location>
</feature>
<evidence type="ECO:0000256" key="4">
    <source>
        <dbReference type="ARBA" id="ARBA00023002"/>
    </source>
</evidence>
<dbReference type="Pfam" id="PF07732">
    <property type="entry name" value="Cu-oxidase_3"/>
    <property type="match status" value="1"/>
</dbReference>
<dbReference type="FunFam" id="2.60.40.420:FF:000025">
    <property type="entry name" value="FET5p Multicopper oxidase"/>
    <property type="match status" value="1"/>
</dbReference>
<sequence length="481" mass="53391">MAASILKALIFTRLLSLTSVSQAATVTYDWNITWVRANPDGQHERPTIGINGQWPLPHLTATVGDQVVINVDNQLGNQSTSLHFHGLYMNGSTHMDGAAGVSQCAIPPGTTFKYNFTIDQPGTYWYHSHENGQYPDGLRGPLIVHDLEFPHQYDEEIILTLSDWYHDQMPGLIKTFISFANPTGAEPVPNSALMNDTQNLTVAVEPGKTYLVRMVNMGAFAGQYVWFENHTMQTIEVDGIYTEPAEADMIYITAAQRYSVLLTTKNDTGSNFAFVASMDKALFDTVPENLNPNVTGWLVYDETKDLPKPTLLDSFDPFDDFTLVPTDGEKLYENVDHSITLDLKMGNLGDGANYAFFNDITYVRPKVPTLYSALSTGVSASNASVYGVNSNAFILKKNEVVEIVLNNNDPGRHPFHLHGHSFQTIVRSAEDAGNFVDNETFPTVPMKRDTVLVRPNGYLVLRFRADNPDKFLPPSLPLTLS</sequence>
<dbReference type="GO" id="GO:0005507">
    <property type="term" value="F:copper ion binding"/>
    <property type="evidence" value="ECO:0007669"/>
    <property type="project" value="InterPro"/>
</dbReference>
<evidence type="ECO:0000256" key="7">
    <source>
        <dbReference type="SAM" id="SignalP"/>
    </source>
</evidence>
<keyword evidence="5" id="KW-0186">Copper</keyword>
<feature type="signal peptide" evidence="7">
    <location>
        <begin position="1"/>
        <end position="23"/>
    </location>
</feature>
<evidence type="ECO:0000256" key="5">
    <source>
        <dbReference type="ARBA" id="ARBA00023008"/>
    </source>
</evidence>
<keyword evidence="3 7" id="KW-0732">Signal</keyword>
<feature type="chain" id="PRO_5024283337" evidence="7">
    <location>
        <begin position="24"/>
        <end position="481"/>
    </location>
</feature>
<feature type="domain" description="Plastocyanin-like" evidence="8">
    <location>
        <begin position="155"/>
        <end position="302"/>
    </location>
</feature>